<proteinExistence type="predicted"/>
<accession>A0A364K860</accession>
<evidence type="ECO:0000313" key="6">
    <source>
        <dbReference type="Proteomes" id="UP000251213"/>
    </source>
</evidence>
<dbReference type="SMART" id="SM00347">
    <property type="entry name" value="HTH_MARR"/>
    <property type="match status" value="1"/>
</dbReference>
<dbReference type="OrthoDB" id="3254893at2"/>
<evidence type="ECO:0000256" key="1">
    <source>
        <dbReference type="ARBA" id="ARBA00023015"/>
    </source>
</evidence>
<organism evidence="5 6">
    <name type="scientific">Thermoflavimicrobium daqui</name>
    <dbReference type="NCBI Taxonomy" id="2137476"/>
    <lineage>
        <taxon>Bacteria</taxon>
        <taxon>Bacillati</taxon>
        <taxon>Bacillota</taxon>
        <taxon>Bacilli</taxon>
        <taxon>Bacillales</taxon>
        <taxon>Thermoactinomycetaceae</taxon>
        <taxon>Thermoflavimicrobium</taxon>
    </lineage>
</organism>
<dbReference type="AlphaFoldDB" id="A0A364K860"/>
<dbReference type="GO" id="GO:0003700">
    <property type="term" value="F:DNA-binding transcription factor activity"/>
    <property type="evidence" value="ECO:0007669"/>
    <property type="project" value="InterPro"/>
</dbReference>
<dbReference type="InterPro" id="IPR000835">
    <property type="entry name" value="HTH_MarR-typ"/>
</dbReference>
<keyword evidence="6" id="KW-1185">Reference proteome</keyword>
<comment type="caution">
    <text evidence="5">The sequence shown here is derived from an EMBL/GenBank/DDBJ whole genome shotgun (WGS) entry which is preliminary data.</text>
</comment>
<dbReference type="PROSITE" id="PS50995">
    <property type="entry name" value="HTH_MARR_2"/>
    <property type="match status" value="1"/>
</dbReference>
<name>A0A364K860_9BACL</name>
<dbReference type="Pfam" id="PF01047">
    <property type="entry name" value="MarR"/>
    <property type="match status" value="1"/>
</dbReference>
<evidence type="ECO:0000259" key="4">
    <source>
        <dbReference type="PROSITE" id="PS50995"/>
    </source>
</evidence>
<reference evidence="5 6" key="1">
    <citation type="submission" date="2018-06" db="EMBL/GenBank/DDBJ databases">
        <title>Thermoflavimicrobium daqus sp. nov., a thermophilic microbe isolated from Moutai-flavour Daqu.</title>
        <authorList>
            <person name="Wang X."/>
            <person name="Zhou H."/>
        </authorList>
    </citation>
    <scope>NUCLEOTIDE SEQUENCE [LARGE SCALE GENOMIC DNA]</scope>
    <source>
        <strain evidence="5 6">FBKL4.011</strain>
    </source>
</reference>
<protein>
    <submittedName>
        <fullName evidence="5">MarR family transcriptional regulator</fullName>
    </submittedName>
</protein>
<keyword evidence="2" id="KW-0238">DNA-binding</keyword>
<evidence type="ECO:0000256" key="3">
    <source>
        <dbReference type="ARBA" id="ARBA00023163"/>
    </source>
</evidence>
<dbReference type="PANTHER" id="PTHR42756:SF1">
    <property type="entry name" value="TRANSCRIPTIONAL REPRESSOR OF EMRAB OPERON"/>
    <property type="match status" value="1"/>
</dbReference>
<keyword evidence="3" id="KW-0804">Transcription</keyword>
<dbReference type="PRINTS" id="PR00598">
    <property type="entry name" value="HTHMARR"/>
</dbReference>
<dbReference type="InterPro" id="IPR036388">
    <property type="entry name" value="WH-like_DNA-bd_sf"/>
</dbReference>
<dbReference type="RefSeq" id="WP_113657098.1">
    <property type="nucleotide sequence ID" value="NZ_KZ845663.1"/>
</dbReference>
<feature type="domain" description="HTH marR-type" evidence="4">
    <location>
        <begin position="8"/>
        <end position="144"/>
    </location>
</feature>
<gene>
    <name evidence="5" type="ORF">DL897_00010</name>
</gene>
<dbReference type="PANTHER" id="PTHR42756">
    <property type="entry name" value="TRANSCRIPTIONAL REGULATOR, MARR"/>
    <property type="match status" value="1"/>
</dbReference>
<dbReference type="GO" id="GO:0003677">
    <property type="term" value="F:DNA binding"/>
    <property type="evidence" value="ECO:0007669"/>
    <property type="project" value="UniProtKB-KW"/>
</dbReference>
<sequence>MGENKTWFDPQIQKIEQITERMDQYLCKQLENPEPEHKLTPNKFILLRTLLFKGKCMVADLSREVNLTSGATTIALNRLEQEGLIIRNRDHIDRRIVWVDLSNEGKQLVKSILKNRQKFIKQILNVLTEQEQETFISLLNKISVKLLQQK</sequence>
<dbReference type="SUPFAM" id="SSF46785">
    <property type="entry name" value="Winged helix' DNA-binding domain"/>
    <property type="match status" value="1"/>
</dbReference>
<dbReference type="Gene3D" id="1.10.10.10">
    <property type="entry name" value="Winged helix-like DNA-binding domain superfamily/Winged helix DNA-binding domain"/>
    <property type="match status" value="1"/>
</dbReference>
<dbReference type="Proteomes" id="UP000251213">
    <property type="component" value="Unassembled WGS sequence"/>
</dbReference>
<dbReference type="InterPro" id="IPR036390">
    <property type="entry name" value="WH_DNA-bd_sf"/>
</dbReference>
<evidence type="ECO:0000256" key="2">
    <source>
        <dbReference type="ARBA" id="ARBA00023125"/>
    </source>
</evidence>
<reference evidence="5 6" key="2">
    <citation type="submission" date="2018-06" db="EMBL/GenBank/DDBJ databases">
        <authorList>
            <person name="Zhirakovskaya E."/>
        </authorList>
    </citation>
    <scope>NUCLEOTIDE SEQUENCE [LARGE SCALE GENOMIC DNA]</scope>
    <source>
        <strain evidence="5 6">FBKL4.011</strain>
    </source>
</reference>
<evidence type="ECO:0000313" key="5">
    <source>
        <dbReference type="EMBL" id="RAL26491.1"/>
    </source>
</evidence>
<dbReference type="EMBL" id="QJKK01000001">
    <property type="protein sequence ID" value="RAL26491.1"/>
    <property type="molecule type" value="Genomic_DNA"/>
</dbReference>
<keyword evidence="1" id="KW-0805">Transcription regulation</keyword>